<dbReference type="RefSeq" id="WP_076837679.1">
    <property type="nucleotide sequence ID" value="NZ_CP019434.1"/>
</dbReference>
<keyword evidence="2" id="KW-1185">Reference proteome</keyword>
<gene>
    <name evidence="1" type="ORF">BW247_13920</name>
</gene>
<dbReference type="KEGG" id="afy:BW247_13920"/>
<evidence type="ECO:0000313" key="2">
    <source>
        <dbReference type="Proteomes" id="UP000243807"/>
    </source>
</evidence>
<name>A0A1P8UJQ8_9GAMM</name>
<dbReference type="EMBL" id="CP019434">
    <property type="protein sequence ID" value="APZ44056.1"/>
    <property type="molecule type" value="Genomic_DNA"/>
</dbReference>
<dbReference type="Proteomes" id="UP000243807">
    <property type="component" value="Chromosome"/>
</dbReference>
<protein>
    <submittedName>
        <fullName evidence="1">Uncharacterized protein</fullName>
    </submittedName>
</protein>
<evidence type="ECO:0000313" key="1">
    <source>
        <dbReference type="EMBL" id="APZ44056.1"/>
    </source>
</evidence>
<reference evidence="1 2" key="1">
    <citation type="submission" date="2017-01" db="EMBL/GenBank/DDBJ databases">
        <title>Draft sequence of Acidihalobacter ferrooxidans strain DSM 14175 (strain V8).</title>
        <authorList>
            <person name="Khaleque H.N."/>
            <person name="Ramsay J.P."/>
            <person name="Murphy R.J.T."/>
            <person name="Kaksonen A.H."/>
            <person name="Boxall N.J."/>
            <person name="Watkin E.L.J."/>
        </authorList>
    </citation>
    <scope>NUCLEOTIDE SEQUENCE [LARGE SCALE GENOMIC DNA]</scope>
    <source>
        <strain evidence="1 2">V8</strain>
    </source>
</reference>
<dbReference type="STRING" id="1765967.BW247_13920"/>
<dbReference type="OrthoDB" id="5795523at2"/>
<sequence length="127" mass="13751">MAQRIEGRLIIDLMRGCLSEVSGVLKNMRGELSEQDPERMVLRNGLLFSLDMNLAAIHMLGMKLMEAEATAAVELENAEKVIIGLCGSFMDAPLARLIDDALEGFAVTDERVQGELATGGTGGMRLQ</sequence>
<accession>A0A1P8UJQ8</accession>
<organism evidence="1 2">
    <name type="scientific">Acidihalobacter ferrooxydans</name>
    <dbReference type="NCBI Taxonomy" id="1765967"/>
    <lineage>
        <taxon>Bacteria</taxon>
        <taxon>Pseudomonadati</taxon>
        <taxon>Pseudomonadota</taxon>
        <taxon>Gammaproteobacteria</taxon>
        <taxon>Chromatiales</taxon>
        <taxon>Ectothiorhodospiraceae</taxon>
        <taxon>Acidihalobacter</taxon>
    </lineage>
</organism>
<dbReference type="AlphaFoldDB" id="A0A1P8UJQ8"/>
<proteinExistence type="predicted"/>